<keyword evidence="4" id="KW-1185">Reference proteome</keyword>
<dbReference type="Pfam" id="PF16025">
    <property type="entry name" value="CaM_bind"/>
    <property type="match status" value="1"/>
</dbReference>
<evidence type="ECO:0000313" key="3">
    <source>
        <dbReference type="EMBL" id="KAL1518267.1"/>
    </source>
</evidence>
<feature type="region of interest" description="Disordered" evidence="2">
    <location>
        <begin position="258"/>
        <end position="284"/>
    </location>
</feature>
<feature type="compositionally biased region" description="Polar residues" evidence="2">
    <location>
        <begin position="264"/>
        <end position="279"/>
    </location>
</feature>
<sequence>MKMSQTVNPVYISVIKINGVPILPPIMTPERRKQMQKYKQQAVRLEQRLAHTRALKKHLEELKNNEVQLQSALTQCDRNQLTKSTTHLTKDLVDVFEYSSSGVRTILPQLENKEKISIGNDNLSSPKPRLIRSNSYTLETPSAILLEHLKNRENDTCDPPKMAGREPSRSPTIEVYQTDISLQQITVNTLESPINDKKEVFFTKSPLEALQPDGELLKVLKDIPDVYANQIMELLKMQHSEQIDRLERYNHMSRSHDLIDFSSPKKNGTTNDSRPSTADTLKRSSTFSLSPSQSLFHSDSDTLASKLSEEIGVLKEKNGYLEGILKHESKNNFFIVNRQEWAASVIGAHIKGYLTRRLLKTDKVQNLIATIKDVIVCALELHQSENIDEKDVELHRRLINQMTAALYSFHEIFFDLPISEQMDIIATDRQRRRDRLRRPQSSRSDLGSTIFSPSPSLTKV</sequence>
<evidence type="ECO:0000313" key="4">
    <source>
        <dbReference type="Proteomes" id="UP001566132"/>
    </source>
</evidence>
<keyword evidence="1" id="KW-0175">Coiled coil</keyword>
<dbReference type="AlphaFoldDB" id="A0ABD1FGT1"/>
<dbReference type="InterPro" id="IPR033207">
    <property type="entry name" value="CCP110"/>
</dbReference>
<dbReference type="PANTHER" id="PTHR13594:SF1">
    <property type="entry name" value="CENTRIOLAR COILED-COIL PROTEIN OF 110 KDA"/>
    <property type="match status" value="1"/>
</dbReference>
<feature type="compositionally biased region" description="Polar residues" evidence="2">
    <location>
        <begin position="447"/>
        <end position="460"/>
    </location>
</feature>
<dbReference type="EMBL" id="JBDJPC010000001">
    <property type="protein sequence ID" value="KAL1518267.1"/>
    <property type="molecule type" value="Genomic_DNA"/>
</dbReference>
<gene>
    <name evidence="3" type="ORF">ABEB36_001913</name>
</gene>
<feature type="coiled-coil region" evidence="1">
    <location>
        <begin position="35"/>
        <end position="79"/>
    </location>
</feature>
<organism evidence="3 4">
    <name type="scientific">Hypothenemus hampei</name>
    <name type="common">Coffee berry borer</name>
    <dbReference type="NCBI Taxonomy" id="57062"/>
    <lineage>
        <taxon>Eukaryota</taxon>
        <taxon>Metazoa</taxon>
        <taxon>Ecdysozoa</taxon>
        <taxon>Arthropoda</taxon>
        <taxon>Hexapoda</taxon>
        <taxon>Insecta</taxon>
        <taxon>Pterygota</taxon>
        <taxon>Neoptera</taxon>
        <taxon>Endopterygota</taxon>
        <taxon>Coleoptera</taxon>
        <taxon>Polyphaga</taxon>
        <taxon>Cucujiformia</taxon>
        <taxon>Curculionidae</taxon>
        <taxon>Scolytinae</taxon>
        <taxon>Hypothenemus</taxon>
    </lineage>
</organism>
<feature type="region of interest" description="Disordered" evidence="2">
    <location>
        <begin position="430"/>
        <end position="460"/>
    </location>
</feature>
<reference evidence="3 4" key="1">
    <citation type="submission" date="2024-05" db="EMBL/GenBank/DDBJ databases">
        <title>Genetic variation in Jamaican populations of the coffee berry borer (Hypothenemus hampei).</title>
        <authorList>
            <person name="Errbii M."/>
            <person name="Myrie A."/>
        </authorList>
    </citation>
    <scope>NUCLEOTIDE SEQUENCE [LARGE SCALE GENOMIC DNA]</scope>
    <source>
        <strain evidence="3">JA-Hopewell-2020-01-JO</strain>
        <tissue evidence="3">Whole body</tissue>
    </source>
</reference>
<dbReference type="Proteomes" id="UP001566132">
    <property type="component" value="Unassembled WGS sequence"/>
</dbReference>
<proteinExistence type="predicted"/>
<evidence type="ECO:0000256" key="2">
    <source>
        <dbReference type="SAM" id="MobiDB-lite"/>
    </source>
</evidence>
<protein>
    <submittedName>
        <fullName evidence="3">Uncharacterized protein</fullName>
    </submittedName>
</protein>
<accession>A0ABD1FGT1</accession>
<comment type="caution">
    <text evidence="3">The sequence shown here is derived from an EMBL/GenBank/DDBJ whole genome shotgun (WGS) entry which is preliminary data.</text>
</comment>
<evidence type="ECO:0000256" key="1">
    <source>
        <dbReference type="SAM" id="Coils"/>
    </source>
</evidence>
<dbReference type="PROSITE" id="PS50096">
    <property type="entry name" value="IQ"/>
    <property type="match status" value="1"/>
</dbReference>
<name>A0ABD1FGT1_HYPHA</name>
<dbReference type="PANTHER" id="PTHR13594">
    <property type="entry name" value="CENTRIOLAR COILED-COIL PROTEIN OF 110 KDA"/>
    <property type="match status" value="1"/>
</dbReference>